<dbReference type="EMBL" id="CAFBNK010000063">
    <property type="protein sequence ID" value="CAB4948197.1"/>
    <property type="molecule type" value="Genomic_DNA"/>
</dbReference>
<evidence type="ECO:0000313" key="2">
    <source>
        <dbReference type="EMBL" id="CAB4948197.1"/>
    </source>
</evidence>
<feature type="region of interest" description="Disordered" evidence="1">
    <location>
        <begin position="39"/>
        <end position="69"/>
    </location>
</feature>
<dbReference type="AntiFam" id="ANF00112">
    <property type="entry name" value="Shadow ORF (opposite phnC)"/>
</dbReference>
<name>A0A6J7JYV3_9ZZZZ</name>
<evidence type="ECO:0000256" key="1">
    <source>
        <dbReference type="SAM" id="MobiDB-lite"/>
    </source>
</evidence>
<reference evidence="2" key="1">
    <citation type="submission" date="2020-05" db="EMBL/GenBank/DDBJ databases">
        <authorList>
            <person name="Chiriac C."/>
            <person name="Salcher M."/>
            <person name="Ghai R."/>
            <person name="Kavagutti S V."/>
        </authorList>
    </citation>
    <scope>NUCLEOTIDE SEQUENCE</scope>
</reference>
<protein>
    <submittedName>
        <fullName evidence="2">Unannotated protein</fullName>
    </submittedName>
</protein>
<dbReference type="AlphaFoldDB" id="A0A6J7JYV3"/>
<proteinExistence type="predicted"/>
<accession>A0A6J7JYV3</accession>
<organism evidence="2">
    <name type="scientific">freshwater metagenome</name>
    <dbReference type="NCBI Taxonomy" id="449393"/>
    <lineage>
        <taxon>unclassified sequences</taxon>
        <taxon>metagenomes</taxon>
        <taxon>ecological metagenomes</taxon>
    </lineage>
</organism>
<gene>
    <name evidence="2" type="ORF">UFOPK3786_00454</name>
</gene>
<sequence length="136" mass="14882">MFSATVMCGYSAYDWKTIAISRSFGATFVTSRSPIRMRPSSISSRPANIRSDVDLPQPDGPTRTKNSPSLTVRFNLSTAGLVVPGYIRVAFSNTTDAMTVLPSPGRYVPDGPRMKVLAGWLGWLRILHVSAKWECG</sequence>